<dbReference type="InterPro" id="IPR023064">
    <property type="entry name" value="D-ribose_pyranase"/>
</dbReference>
<feature type="active site" description="Proton donor" evidence="6">
    <location>
        <position position="20"/>
    </location>
</feature>
<dbReference type="PANTHER" id="PTHR37831">
    <property type="entry name" value="D-RIBOSE PYRANASE"/>
    <property type="match status" value="1"/>
</dbReference>
<dbReference type="InterPro" id="IPR023750">
    <property type="entry name" value="RbsD-like_sf"/>
</dbReference>
<dbReference type="SUPFAM" id="SSF102546">
    <property type="entry name" value="RbsD-like"/>
    <property type="match status" value="1"/>
</dbReference>
<dbReference type="NCBIfam" id="NF008761">
    <property type="entry name" value="PRK11797.1"/>
    <property type="match status" value="1"/>
</dbReference>
<feature type="binding site" evidence="6">
    <location>
        <position position="28"/>
    </location>
    <ligand>
        <name>substrate</name>
    </ligand>
</feature>
<dbReference type="PANTHER" id="PTHR37831:SF1">
    <property type="entry name" value="D-RIBOSE PYRANASE"/>
    <property type="match status" value="1"/>
</dbReference>
<dbReference type="Pfam" id="PF05025">
    <property type="entry name" value="RbsD_FucU"/>
    <property type="match status" value="1"/>
</dbReference>
<keyword evidence="8" id="KW-1185">Reference proteome</keyword>
<organism evidence="7 8">
    <name type="scientific">Pseudovibrio ascidiaceicola</name>
    <dbReference type="NCBI Taxonomy" id="285279"/>
    <lineage>
        <taxon>Bacteria</taxon>
        <taxon>Pseudomonadati</taxon>
        <taxon>Pseudomonadota</taxon>
        <taxon>Alphaproteobacteria</taxon>
        <taxon>Hyphomicrobiales</taxon>
        <taxon>Stappiaceae</taxon>
        <taxon>Pseudovibrio</taxon>
    </lineage>
</organism>
<comment type="catalytic activity">
    <reaction evidence="1 6">
        <text>beta-D-ribopyranose = beta-D-ribofuranose</text>
        <dbReference type="Rhea" id="RHEA:25432"/>
        <dbReference type="ChEBI" id="CHEBI:27476"/>
        <dbReference type="ChEBI" id="CHEBI:47002"/>
        <dbReference type="EC" id="5.4.99.62"/>
    </reaction>
</comment>
<comment type="subcellular location">
    <subcellularLocation>
        <location evidence="6">Cytoplasm</location>
    </subcellularLocation>
</comment>
<accession>A0A1I4EB29</accession>
<feature type="binding site" evidence="6">
    <location>
        <position position="106"/>
    </location>
    <ligand>
        <name>substrate</name>
    </ligand>
</feature>
<keyword evidence="4 6" id="KW-0413">Isomerase</keyword>
<evidence type="ECO:0000256" key="6">
    <source>
        <dbReference type="HAMAP-Rule" id="MF_01661"/>
    </source>
</evidence>
<proteinExistence type="inferred from homology"/>
<protein>
    <recommendedName>
        <fullName evidence="2 6">D-ribose pyranase</fullName>
        <ecNumber evidence="2 6">5.4.99.62</ecNumber>
    </recommendedName>
</protein>
<dbReference type="RefSeq" id="WP_063310989.1">
    <property type="nucleotide sequence ID" value="NZ_FOSK01000014.1"/>
</dbReference>
<dbReference type="InterPro" id="IPR007721">
    <property type="entry name" value="RbsD_FucU"/>
</dbReference>
<keyword evidence="5 6" id="KW-0119">Carbohydrate metabolism</keyword>
<dbReference type="HAMAP" id="MF_01661">
    <property type="entry name" value="D_rib_pyranase"/>
    <property type="match status" value="1"/>
</dbReference>
<feature type="binding site" evidence="6">
    <location>
        <begin position="128"/>
        <end position="130"/>
    </location>
    <ligand>
        <name>substrate</name>
    </ligand>
</feature>
<comment type="pathway">
    <text evidence="6">Carbohydrate metabolism; D-ribose degradation; D-ribose 5-phosphate from beta-D-ribopyranose: step 1/2.</text>
</comment>
<evidence type="ECO:0000256" key="2">
    <source>
        <dbReference type="ARBA" id="ARBA00012862"/>
    </source>
</evidence>
<evidence type="ECO:0000256" key="5">
    <source>
        <dbReference type="ARBA" id="ARBA00023277"/>
    </source>
</evidence>
<keyword evidence="3 6" id="KW-0963">Cytoplasm</keyword>
<reference evidence="7 8" key="1">
    <citation type="submission" date="2016-10" db="EMBL/GenBank/DDBJ databases">
        <authorList>
            <person name="Varghese N."/>
            <person name="Submissions S."/>
        </authorList>
    </citation>
    <scope>NUCLEOTIDE SEQUENCE [LARGE SCALE GENOMIC DNA]</scope>
    <source>
        <strain evidence="7 8">DSM 16392</strain>
    </source>
</reference>
<sequence>MKKGVLLNAPVSTIISHMGHGDGLCVGDAGLPISKDVERIDLAITKGLPGMLETASAITAEMQVERVVIAEELIEHQPAYHLRLRSLIAEIAKVQGNKVETTTVSHEEFKALTGKCRAVVRTGECTPYANVIFYSGVTF</sequence>
<evidence type="ECO:0000313" key="8">
    <source>
        <dbReference type="Proteomes" id="UP000199598"/>
    </source>
</evidence>
<comment type="caution">
    <text evidence="7">The sequence shown here is derived from an EMBL/GenBank/DDBJ whole genome shotgun (WGS) entry which is preliminary data.</text>
</comment>
<evidence type="ECO:0000313" key="7">
    <source>
        <dbReference type="EMBL" id="SFL01391.1"/>
    </source>
</evidence>
<comment type="function">
    <text evidence="6">Catalyzes the interconversion of beta-pyran and beta-furan forms of D-ribose.</text>
</comment>
<dbReference type="Gene3D" id="3.40.1650.10">
    <property type="entry name" value="RbsD-like domain"/>
    <property type="match status" value="1"/>
</dbReference>
<gene>
    <name evidence="6" type="primary">rbsD</name>
    <name evidence="7" type="ORF">SAMN04488518_11412</name>
</gene>
<evidence type="ECO:0000256" key="1">
    <source>
        <dbReference type="ARBA" id="ARBA00000223"/>
    </source>
</evidence>
<evidence type="ECO:0000256" key="3">
    <source>
        <dbReference type="ARBA" id="ARBA00022490"/>
    </source>
</evidence>
<dbReference type="EC" id="5.4.99.62" evidence="2 6"/>
<dbReference type="Proteomes" id="UP000199598">
    <property type="component" value="Unassembled WGS sequence"/>
</dbReference>
<name>A0A1I4EB29_9HYPH</name>
<comment type="subunit">
    <text evidence="6">Homodecamer.</text>
</comment>
<dbReference type="EMBL" id="FOSK01000014">
    <property type="protein sequence ID" value="SFL01391.1"/>
    <property type="molecule type" value="Genomic_DNA"/>
</dbReference>
<evidence type="ECO:0000256" key="4">
    <source>
        <dbReference type="ARBA" id="ARBA00023235"/>
    </source>
</evidence>
<comment type="similarity">
    <text evidence="6">Belongs to the RbsD / FucU family. RbsD subfamily.</text>
</comment>